<feature type="domain" description="Phenylalanine-tRNA ligase class II N-terminal" evidence="1">
    <location>
        <begin position="19"/>
        <end position="52"/>
    </location>
</feature>
<dbReference type="Pfam" id="PF02912">
    <property type="entry name" value="Phe_tRNA-synt_N"/>
    <property type="match status" value="1"/>
</dbReference>
<proteinExistence type="predicted"/>
<keyword evidence="2" id="KW-0436">Ligase</keyword>
<accession>A0A6M1DKU4</accession>
<dbReference type="SUPFAM" id="SSF46589">
    <property type="entry name" value="tRNA-binding arm"/>
    <property type="match status" value="1"/>
</dbReference>
<dbReference type="AlphaFoldDB" id="A0A6M1DKU4"/>
<protein>
    <submittedName>
        <fullName evidence="2">Phenylalanine--tRNA ligase subunit alpha</fullName>
    </submittedName>
</protein>
<evidence type="ECO:0000259" key="1">
    <source>
        <dbReference type="Pfam" id="PF02912"/>
    </source>
</evidence>
<feature type="non-terminal residue" evidence="2">
    <location>
        <position position="52"/>
    </location>
</feature>
<sequence length="52" mass="5698">MPHLAELVAQAKAAVEEAKDVAALESVRVEYLGKKGHLTLQMQSLRDLPPED</sequence>
<dbReference type="GO" id="GO:0004826">
    <property type="term" value="F:phenylalanine-tRNA ligase activity"/>
    <property type="evidence" value="ECO:0007669"/>
    <property type="project" value="InterPro"/>
</dbReference>
<name>A0A6M1DKU4_ECOLX</name>
<dbReference type="InterPro" id="IPR010978">
    <property type="entry name" value="tRNA-bd_arm"/>
</dbReference>
<dbReference type="EMBL" id="JAAJRI010000178">
    <property type="protein sequence ID" value="NGE91884.1"/>
    <property type="molecule type" value="Genomic_DNA"/>
</dbReference>
<dbReference type="GO" id="GO:0005737">
    <property type="term" value="C:cytoplasm"/>
    <property type="evidence" value="ECO:0007669"/>
    <property type="project" value="InterPro"/>
</dbReference>
<evidence type="ECO:0000313" key="2">
    <source>
        <dbReference type="EMBL" id="NGE91884.1"/>
    </source>
</evidence>
<dbReference type="Proteomes" id="UP000472856">
    <property type="component" value="Unassembled WGS sequence"/>
</dbReference>
<dbReference type="GO" id="GO:0005524">
    <property type="term" value="F:ATP binding"/>
    <property type="evidence" value="ECO:0007669"/>
    <property type="project" value="InterPro"/>
</dbReference>
<gene>
    <name evidence="2" type="ORF">G5603_27830</name>
</gene>
<reference evidence="2 3" key="1">
    <citation type="submission" date="2020-02" db="EMBL/GenBank/DDBJ databases">
        <title>WGS of Carbapenem-Resistant Enterobacteriaceae.</title>
        <authorList>
            <person name="Tokajian S."/>
            <person name="El Chaar M."/>
            <person name="El Khoury M."/>
        </authorList>
    </citation>
    <scope>NUCLEOTIDE SEQUENCE [LARGE SCALE GENOMIC DNA]</scope>
    <source>
        <strain evidence="2 3">ECM_75</strain>
    </source>
</reference>
<dbReference type="GO" id="GO:0006432">
    <property type="term" value="P:phenylalanyl-tRNA aminoacylation"/>
    <property type="evidence" value="ECO:0007669"/>
    <property type="project" value="InterPro"/>
</dbReference>
<comment type="caution">
    <text evidence="2">The sequence shown here is derived from an EMBL/GenBank/DDBJ whole genome shotgun (WGS) entry which is preliminary data.</text>
</comment>
<organism evidence="2 3">
    <name type="scientific">Escherichia coli</name>
    <dbReference type="NCBI Taxonomy" id="562"/>
    <lineage>
        <taxon>Bacteria</taxon>
        <taxon>Pseudomonadati</taxon>
        <taxon>Pseudomonadota</taxon>
        <taxon>Gammaproteobacteria</taxon>
        <taxon>Enterobacterales</taxon>
        <taxon>Enterobacteriaceae</taxon>
        <taxon>Escherichia</taxon>
    </lineage>
</organism>
<dbReference type="InterPro" id="IPR004188">
    <property type="entry name" value="Phe-tRNA_ligase_II_N"/>
</dbReference>
<evidence type="ECO:0000313" key="3">
    <source>
        <dbReference type="Proteomes" id="UP000472856"/>
    </source>
</evidence>